<evidence type="ECO:0000313" key="4">
    <source>
        <dbReference type="Proteomes" id="UP001490816"/>
    </source>
</evidence>
<evidence type="ECO:0000313" key="3">
    <source>
        <dbReference type="EMBL" id="MEQ2468932.1"/>
    </source>
</evidence>
<dbReference type="Proteomes" id="UP001490816">
    <property type="component" value="Unassembled WGS sequence"/>
</dbReference>
<dbReference type="InterPro" id="IPR025874">
    <property type="entry name" value="DZR"/>
</dbReference>
<dbReference type="InterPro" id="IPR038587">
    <property type="entry name" value="Ribosomal_eL40_sf"/>
</dbReference>
<keyword evidence="4" id="KW-1185">Reference proteome</keyword>
<sequence length="164" mass="17920">MGKTKRNPALKVIGAILIVAGAITFIVSAVQLYDVQSTRTHWAEGFMQDYQARTNATNSIPCYIFMALAVVMVIAGIVMVCIKPKNNVMVFPNMPVSYNNVGESVSLYCPNCKNTIGQNDIFCKTCGYNLKSTTQVSQMKITCPNCGEENEPDSSFCVKCGSHL</sequence>
<feature type="domain" description="DZANK-type" evidence="2">
    <location>
        <begin position="109"/>
        <end position="161"/>
    </location>
</feature>
<dbReference type="Gene3D" id="4.10.1060.50">
    <property type="match status" value="1"/>
</dbReference>
<evidence type="ECO:0000256" key="1">
    <source>
        <dbReference type="SAM" id="Phobius"/>
    </source>
</evidence>
<keyword evidence="1" id="KW-0812">Transmembrane</keyword>
<organism evidence="3 4">
    <name type="scientific">Ruminococcoides intestinale</name>
    <dbReference type="NCBI Taxonomy" id="3133162"/>
    <lineage>
        <taxon>Bacteria</taxon>
        <taxon>Bacillati</taxon>
        <taxon>Bacillota</taxon>
        <taxon>Clostridia</taxon>
        <taxon>Eubacteriales</taxon>
        <taxon>Oscillospiraceae</taxon>
        <taxon>Ruminococcoides</taxon>
    </lineage>
</organism>
<proteinExistence type="predicted"/>
<name>A0ABV1F9D1_9FIRM</name>
<feature type="transmembrane region" description="Helical" evidence="1">
    <location>
        <begin position="12"/>
        <end position="33"/>
    </location>
</feature>
<reference evidence="3 4" key="1">
    <citation type="submission" date="2024-03" db="EMBL/GenBank/DDBJ databases">
        <title>Human intestinal bacterial collection.</title>
        <authorList>
            <person name="Pauvert C."/>
            <person name="Hitch T.C.A."/>
            <person name="Clavel T."/>
        </authorList>
    </citation>
    <scope>NUCLEOTIDE SEQUENCE [LARGE SCALE GENOMIC DNA]</scope>
    <source>
        <strain evidence="3 4">CLA-JM-H38</strain>
    </source>
</reference>
<dbReference type="EMBL" id="JBBMEZ010000002">
    <property type="protein sequence ID" value="MEQ2468932.1"/>
    <property type="molecule type" value="Genomic_DNA"/>
</dbReference>
<feature type="transmembrane region" description="Helical" evidence="1">
    <location>
        <begin position="63"/>
        <end position="82"/>
    </location>
</feature>
<accession>A0ABV1F9D1</accession>
<keyword evidence="1" id="KW-1133">Transmembrane helix</keyword>
<gene>
    <name evidence="3" type="ORF">WMO39_01110</name>
</gene>
<evidence type="ECO:0000259" key="2">
    <source>
        <dbReference type="Pfam" id="PF12773"/>
    </source>
</evidence>
<dbReference type="Pfam" id="PF12773">
    <property type="entry name" value="DZR"/>
    <property type="match status" value="1"/>
</dbReference>
<comment type="caution">
    <text evidence="3">The sequence shown here is derived from an EMBL/GenBank/DDBJ whole genome shotgun (WGS) entry which is preliminary data.</text>
</comment>
<keyword evidence="1" id="KW-0472">Membrane</keyword>
<dbReference type="RefSeq" id="WP_367285888.1">
    <property type="nucleotide sequence ID" value="NZ_JBBMEZ010000002.1"/>
</dbReference>
<protein>
    <submittedName>
        <fullName evidence="3">Zinc ribbon domain-containing protein</fullName>
    </submittedName>
</protein>